<organism evidence="2 3">
    <name type="scientific">Araneus ventricosus</name>
    <name type="common">Orbweaver spider</name>
    <name type="synonym">Epeira ventricosa</name>
    <dbReference type="NCBI Taxonomy" id="182803"/>
    <lineage>
        <taxon>Eukaryota</taxon>
        <taxon>Metazoa</taxon>
        <taxon>Ecdysozoa</taxon>
        <taxon>Arthropoda</taxon>
        <taxon>Chelicerata</taxon>
        <taxon>Arachnida</taxon>
        <taxon>Araneae</taxon>
        <taxon>Araneomorphae</taxon>
        <taxon>Entelegynae</taxon>
        <taxon>Araneoidea</taxon>
        <taxon>Araneidae</taxon>
        <taxon>Araneus</taxon>
    </lineage>
</organism>
<reference evidence="2 3" key="1">
    <citation type="journal article" date="2019" name="Sci. Rep.">
        <title>Orb-weaving spider Araneus ventricosus genome elucidates the spidroin gene catalogue.</title>
        <authorList>
            <person name="Kono N."/>
            <person name="Nakamura H."/>
            <person name="Ohtoshi R."/>
            <person name="Moran D.A.P."/>
            <person name="Shinohara A."/>
            <person name="Yoshida Y."/>
            <person name="Fujiwara M."/>
            <person name="Mori M."/>
            <person name="Tomita M."/>
            <person name="Arakawa K."/>
        </authorList>
    </citation>
    <scope>NUCLEOTIDE SEQUENCE [LARGE SCALE GENOMIC DNA]</scope>
</reference>
<gene>
    <name evidence="2" type="ORF">AVEN_126640_1</name>
</gene>
<dbReference type="EMBL" id="BGPR01143392">
    <property type="protein sequence ID" value="GBN72241.1"/>
    <property type="molecule type" value="Genomic_DNA"/>
</dbReference>
<feature type="signal peptide" evidence="1">
    <location>
        <begin position="1"/>
        <end position="26"/>
    </location>
</feature>
<keyword evidence="1" id="KW-0732">Signal</keyword>
<dbReference type="Proteomes" id="UP000499080">
    <property type="component" value="Unassembled WGS sequence"/>
</dbReference>
<accession>A0A4Y2R9B1</accession>
<name>A0A4Y2R9B1_ARAVE</name>
<sequence>MLHAVFQNIRAFLISAFVGGFSSAHSSPSESSTFIVWSCSQTAWKISKSVNAAATGMPSKWTSTLPIVPLHTFRKFNDSHRRSRPHPLNGRPSREVMKNKLRNSGDVWGKCPPHVSLQVEREIPRTSIVNAG</sequence>
<dbReference type="AlphaFoldDB" id="A0A4Y2R9B1"/>
<protein>
    <recommendedName>
        <fullName evidence="4">Secreted protein</fullName>
    </recommendedName>
</protein>
<evidence type="ECO:0000313" key="3">
    <source>
        <dbReference type="Proteomes" id="UP000499080"/>
    </source>
</evidence>
<comment type="caution">
    <text evidence="2">The sequence shown here is derived from an EMBL/GenBank/DDBJ whole genome shotgun (WGS) entry which is preliminary data.</text>
</comment>
<proteinExistence type="predicted"/>
<feature type="chain" id="PRO_5021362404" description="Secreted protein" evidence="1">
    <location>
        <begin position="27"/>
        <end position="132"/>
    </location>
</feature>
<evidence type="ECO:0000313" key="2">
    <source>
        <dbReference type="EMBL" id="GBN72241.1"/>
    </source>
</evidence>
<keyword evidence="3" id="KW-1185">Reference proteome</keyword>
<evidence type="ECO:0000256" key="1">
    <source>
        <dbReference type="SAM" id="SignalP"/>
    </source>
</evidence>
<evidence type="ECO:0008006" key="4">
    <source>
        <dbReference type="Google" id="ProtNLM"/>
    </source>
</evidence>